<evidence type="ECO:0000256" key="5">
    <source>
        <dbReference type="ARBA" id="ARBA00022475"/>
    </source>
</evidence>
<evidence type="ECO:0000256" key="9">
    <source>
        <dbReference type="ARBA" id="ARBA00023134"/>
    </source>
</evidence>
<keyword evidence="18" id="KW-1185">Reference proteome</keyword>
<evidence type="ECO:0000256" key="12">
    <source>
        <dbReference type="ARBA" id="ARBA00025337"/>
    </source>
</evidence>
<dbReference type="GO" id="GO:0005886">
    <property type="term" value="C:plasma membrane"/>
    <property type="evidence" value="ECO:0007669"/>
    <property type="project" value="UniProtKB-SubCell"/>
</dbReference>
<evidence type="ECO:0000256" key="11">
    <source>
        <dbReference type="ARBA" id="ARBA00023225"/>
    </source>
</evidence>
<evidence type="ECO:0000259" key="16">
    <source>
        <dbReference type="SMART" id="SM00962"/>
    </source>
</evidence>
<keyword evidence="17" id="KW-0966">Cell projection</keyword>
<comment type="similarity">
    <text evidence="2">Belongs to the GTP-binding SRP family.</text>
</comment>
<dbReference type="PANTHER" id="PTHR43134">
    <property type="entry name" value="SIGNAL RECOGNITION PARTICLE RECEPTOR SUBUNIT ALPHA"/>
    <property type="match status" value="1"/>
</dbReference>
<evidence type="ECO:0000256" key="14">
    <source>
        <dbReference type="SAM" id="MobiDB-lite"/>
    </source>
</evidence>
<dbReference type="RefSeq" id="WP_085492883.1">
    <property type="nucleotide sequence ID" value="NZ_FXAZ01000001.1"/>
</dbReference>
<dbReference type="GO" id="GO:0003924">
    <property type="term" value="F:GTPase activity"/>
    <property type="evidence" value="ECO:0007669"/>
    <property type="project" value="UniProtKB-UniRule"/>
</dbReference>
<evidence type="ECO:0000259" key="15">
    <source>
        <dbReference type="SMART" id="SM00382"/>
    </source>
</evidence>
<dbReference type="GO" id="GO:0006614">
    <property type="term" value="P:SRP-dependent cotranslational protein targeting to membrane"/>
    <property type="evidence" value="ECO:0007669"/>
    <property type="project" value="UniProtKB-UniRule"/>
</dbReference>
<dbReference type="AlphaFoldDB" id="A0A1X7IN89"/>
<dbReference type="InterPro" id="IPR020006">
    <property type="entry name" value="FlhF"/>
</dbReference>
<dbReference type="GO" id="GO:0005047">
    <property type="term" value="F:signal recognition particle binding"/>
    <property type="evidence" value="ECO:0007669"/>
    <property type="project" value="TreeGrafter"/>
</dbReference>
<feature type="region of interest" description="Disordered" evidence="14">
    <location>
        <begin position="98"/>
        <end position="119"/>
    </location>
</feature>
<keyword evidence="11" id="KW-1006">Bacterial flagellum protein export</keyword>
<evidence type="ECO:0000256" key="2">
    <source>
        <dbReference type="ARBA" id="ARBA00008531"/>
    </source>
</evidence>
<dbReference type="InterPro" id="IPR047040">
    <property type="entry name" value="FlhF__GTPase_dom"/>
</dbReference>
<evidence type="ECO:0000256" key="10">
    <source>
        <dbReference type="ARBA" id="ARBA00023136"/>
    </source>
</evidence>
<evidence type="ECO:0000256" key="1">
    <source>
        <dbReference type="ARBA" id="ARBA00004413"/>
    </source>
</evidence>
<keyword evidence="17" id="KW-0282">Flagellum</keyword>
<dbReference type="Gene3D" id="3.40.50.300">
    <property type="entry name" value="P-loop containing nucleotide triphosphate hydrolases"/>
    <property type="match status" value="1"/>
</dbReference>
<accession>A0A1X7IN89</accession>
<evidence type="ECO:0000256" key="6">
    <source>
        <dbReference type="ARBA" id="ARBA00022741"/>
    </source>
</evidence>
<dbReference type="OrthoDB" id="9778554at2"/>
<feature type="domain" description="SRP54-type proteins GTP-binding" evidence="16">
    <location>
        <begin position="257"/>
        <end position="448"/>
    </location>
</feature>
<dbReference type="Proteomes" id="UP000193834">
    <property type="component" value="Unassembled WGS sequence"/>
</dbReference>
<evidence type="ECO:0000313" key="18">
    <source>
        <dbReference type="Proteomes" id="UP000193834"/>
    </source>
</evidence>
<comment type="subcellular location">
    <subcellularLocation>
        <location evidence="1">Cell membrane</location>
        <topology evidence="1">Peripheral membrane protein</topology>
        <orientation evidence="1">Cytoplasmic side</orientation>
    </subcellularLocation>
</comment>
<dbReference type="Pfam" id="PF00448">
    <property type="entry name" value="SRP54"/>
    <property type="match status" value="1"/>
</dbReference>
<keyword evidence="9" id="KW-0342">GTP-binding</keyword>
<evidence type="ECO:0000256" key="13">
    <source>
        <dbReference type="NCBIfam" id="TIGR03499"/>
    </source>
</evidence>
<organism evidence="17 18">
    <name type="scientific">Paenibacillus aquistagni</name>
    <dbReference type="NCBI Taxonomy" id="1852522"/>
    <lineage>
        <taxon>Bacteria</taxon>
        <taxon>Bacillati</taxon>
        <taxon>Bacillota</taxon>
        <taxon>Bacilli</taxon>
        <taxon>Bacillales</taxon>
        <taxon>Paenibacillaceae</taxon>
        <taxon>Paenibacillus</taxon>
    </lineage>
</organism>
<dbReference type="Gene3D" id="1.20.120.1380">
    <property type="entry name" value="Flagellar FlhF biosynthesis protein, N domain"/>
    <property type="match status" value="1"/>
</dbReference>
<dbReference type="GO" id="GO:0015031">
    <property type="term" value="P:protein transport"/>
    <property type="evidence" value="ECO:0007669"/>
    <property type="project" value="UniProtKB-KW"/>
</dbReference>
<dbReference type="InterPro" id="IPR000897">
    <property type="entry name" value="SRP54_GTPase_dom"/>
</dbReference>
<keyword evidence="7" id="KW-1005">Bacterial flagellum biogenesis</keyword>
<protein>
    <recommendedName>
        <fullName evidence="3 13">Flagellar biosynthesis protein FlhF</fullName>
    </recommendedName>
</protein>
<reference evidence="17 18" key="1">
    <citation type="submission" date="2017-04" db="EMBL/GenBank/DDBJ databases">
        <authorList>
            <person name="Afonso C.L."/>
            <person name="Miller P.J."/>
            <person name="Scott M.A."/>
            <person name="Spackman E."/>
            <person name="Goraichik I."/>
            <person name="Dimitrov K.M."/>
            <person name="Suarez D.L."/>
            <person name="Swayne D.E."/>
        </authorList>
    </citation>
    <scope>NUCLEOTIDE SEQUENCE [LARGE SCALE GENOMIC DNA]</scope>
    <source>
        <strain evidence="17 18">11</strain>
    </source>
</reference>
<evidence type="ECO:0000256" key="3">
    <source>
        <dbReference type="ARBA" id="ARBA00014919"/>
    </source>
</evidence>
<dbReference type="PANTHER" id="PTHR43134:SF3">
    <property type="entry name" value="FLAGELLAR BIOSYNTHESIS PROTEIN FLHF"/>
    <property type="match status" value="1"/>
</dbReference>
<dbReference type="CDD" id="cd17873">
    <property type="entry name" value="FlhF"/>
    <property type="match status" value="1"/>
</dbReference>
<evidence type="ECO:0000256" key="4">
    <source>
        <dbReference type="ARBA" id="ARBA00022448"/>
    </source>
</evidence>
<dbReference type="SMART" id="SM00962">
    <property type="entry name" value="SRP54"/>
    <property type="match status" value="1"/>
</dbReference>
<dbReference type="FunFam" id="3.40.50.300:FF:000695">
    <property type="entry name" value="Flagellar biosynthesis regulator FlhF"/>
    <property type="match status" value="1"/>
</dbReference>
<keyword evidence="4" id="KW-0813">Transport</keyword>
<gene>
    <name evidence="17" type="ORF">SAMN06295960_0635</name>
</gene>
<name>A0A1X7IN89_9BACL</name>
<keyword evidence="17" id="KW-0969">Cilium</keyword>
<dbReference type="SUPFAM" id="SSF52540">
    <property type="entry name" value="P-loop containing nucleoside triphosphate hydrolases"/>
    <property type="match status" value="1"/>
</dbReference>
<evidence type="ECO:0000256" key="8">
    <source>
        <dbReference type="ARBA" id="ARBA00022927"/>
    </source>
</evidence>
<evidence type="ECO:0000256" key="7">
    <source>
        <dbReference type="ARBA" id="ARBA00022795"/>
    </source>
</evidence>
<keyword evidence="5" id="KW-1003">Cell membrane</keyword>
<keyword evidence="8" id="KW-0653">Protein transport</keyword>
<evidence type="ECO:0000313" key="17">
    <source>
        <dbReference type="EMBL" id="SMG16463.1"/>
    </source>
</evidence>
<dbReference type="NCBIfam" id="TIGR03499">
    <property type="entry name" value="FlhF"/>
    <property type="match status" value="1"/>
</dbReference>
<sequence>MRVKKYVVATMPEAMSQIRQELGKDAVIISTKEIKAGGFLGMFNKKMIEVTAAVDDAPVQAAPAASVQAAGASSARQQPPVVPVSHARSAYAGRTEAATVVKSPASPTEQGNAAIPDRLVRESQPSKLALEENEDFLIAPTSRKAAVEEDAAAASSVRHTSDEDWKVELKEVKAMVKSMMMLNEQDAWPASAKTLAQRLKDQGVRSDLVYQLMTPVLELFRKEGNDTPTIQQLKPPLAEQMRKRLQQHRKLGLTIETKIVYFAGPTGVGKTTTIAKLAADQMFHHQRNVGFITSDTYRIAAVEQLRTYASILNAPLEVVTSPNDLQRAVSALQTHDLILMDTAGRNYRNPLHVNELSSLLKPLPGSEMFLVLSLTSKTEDMASIIKQFPEGSIDRIVFTKLDETDSFGSILNLTEITDIPFSYVTCGQNVPDDIQGFDPSEMVKQLLGDQAS</sequence>
<dbReference type="SMART" id="SM00382">
    <property type="entry name" value="AAA"/>
    <property type="match status" value="1"/>
</dbReference>
<dbReference type="GO" id="GO:0044781">
    <property type="term" value="P:bacterial-type flagellum organization"/>
    <property type="evidence" value="ECO:0007669"/>
    <property type="project" value="UniProtKB-UniRule"/>
</dbReference>
<keyword evidence="10" id="KW-0472">Membrane</keyword>
<proteinExistence type="inferred from homology"/>
<dbReference type="InterPro" id="IPR003593">
    <property type="entry name" value="AAA+_ATPase"/>
</dbReference>
<comment type="function">
    <text evidence="12">Necessary for flagellar biosynthesis. May be involved in translocation of the flagellum.</text>
</comment>
<dbReference type="InterPro" id="IPR027417">
    <property type="entry name" value="P-loop_NTPase"/>
</dbReference>
<keyword evidence="6" id="KW-0547">Nucleotide-binding</keyword>
<feature type="domain" description="AAA+ ATPase" evidence="15">
    <location>
        <begin position="256"/>
        <end position="425"/>
    </location>
</feature>
<dbReference type="STRING" id="1852522.SAMN06295960_0635"/>
<dbReference type="EMBL" id="FXAZ01000001">
    <property type="protein sequence ID" value="SMG16463.1"/>
    <property type="molecule type" value="Genomic_DNA"/>
</dbReference>
<dbReference type="GO" id="GO:0005525">
    <property type="term" value="F:GTP binding"/>
    <property type="evidence" value="ECO:0007669"/>
    <property type="project" value="UniProtKB-UniRule"/>
</dbReference>